<evidence type="ECO:0000313" key="6">
    <source>
        <dbReference type="Proteomes" id="UP000238415"/>
    </source>
</evidence>
<evidence type="ECO:0000256" key="2">
    <source>
        <dbReference type="ARBA" id="ARBA00022729"/>
    </source>
</evidence>
<reference evidence="5 6" key="1">
    <citation type="submission" date="2018-03" db="EMBL/GenBank/DDBJ databases">
        <title>Genome sequence of Moorella humiferrea DSM 23265.</title>
        <authorList>
            <person name="Poehlein A."/>
            <person name="Daniel R."/>
        </authorList>
    </citation>
    <scope>NUCLEOTIDE SEQUENCE [LARGE SCALE GENOMIC DNA]</scope>
    <source>
        <strain evidence="5 6">DSM 23265</strain>
    </source>
</reference>
<evidence type="ECO:0000259" key="4">
    <source>
        <dbReference type="Pfam" id="PF13458"/>
    </source>
</evidence>
<dbReference type="Proteomes" id="UP000238415">
    <property type="component" value="Unassembled WGS sequence"/>
</dbReference>
<name>A0A2T0AJU5_9FIRM</name>
<dbReference type="PANTHER" id="PTHR30483:SF37">
    <property type="entry name" value="ABC TRANSPORTER SUBSTRATE-BINDING PROTEIN"/>
    <property type="match status" value="1"/>
</dbReference>
<dbReference type="PROSITE" id="PS51257">
    <property type="entry name" value="PROKAR_LIPOPROTEIN"/>
    <property type="match status" value="1"/>
</dbReference>
<evidence type="ECO:0000313" key="5">
    <source>
        <dbReference type="EMBL" id="PRR68682.1"/>
    </source>
</evidence>
<keyword evidence="6" id="KW-1185">Reference proteome</keyword>
<organism evidence="5 6">
    <name type="scientific">Neomoorella humiferrea</name>
    <dbReference type="NCBI Taxonomy" id="676965"/>
    <lineage>
        <taxon>Bacteria</taxon>
        <taxon>Bacillati</taxon>
        <taxon>Bacillota</taxon>
        <taxon>Clostridia</taxon>
        <taxon>Neomoorellales</taxon>
        <taxon>Neomoorellaceae</taxon>
        <taxon>Neomoorella</taxon>
    </lineage>
</organism>
<accession>A0A2T0AJU5</accession>
<dbReference type="OrthoDB" id="9783240at2"/>
<sequence length="412" mass="44419">MKNRRLIYLLALMVAITMLLAGCGGKGGATGQESKGKGEKVIKIGASLSFTGQLSREGNLTKKGYDLWVKKVNEAGGINVNGEKYKVEIVYKDDQSEAQRSAKLTEQMITEEGVNFLLGPYSSGISAATAAIAEKYNKLTIVPLANAPSLYEQGYKNLFGVLPLATTYLNGVLDLAKTLDPNLKKVAIISPDALFSLSVAEGAKKYAEANGFQVVYYDKYPSDTKDLSSMITNIKNAGAQILLGTGYLADGVLAVRNAKDLGYKPAIMAFTIATSIPDFRKSLGADAEGIMGGEWWTPNMKWKGDIFGSAEDYAKLFKAEYGEEPAYYSAAASVAGVILQKAIEKAGSLDVDKVRDAMRSLDIQTFWGPIKFNEKGVNIGTTSAAVSQIQNGQVVVIWPKELQQSKPLYPKP</sequence>
<comment type="similarity">
    <text evidence="1">Belongs to the leucine-binding protein family.</text>
</comment>
<feature type="signal peptide" evidence="3">
    <location>
        <begin position="1"/>
        <end position="21"/>
    </location>
</feature>
<evidence type="ECO:0000256" key="1">
    <source>
        <dbReference type="ARBA" id="ARBA00010062"/>
    </source>
</evidence>
<gene>
    <name evidence="5" type="ORF">MOHU_26140</name>
</gene>
<keyword evidence="2 3" id="KW-0732">Signal</keyword>
<dbReference type="RefSeq" id="WP_106006523.1">
    <property type="nucleotide sequence ID" value="NZ_CP136419.1"/>
</dbReference>
<protein>
    <recommendedName>
        <fullName evidence="4">Leucine-binding protein domain-containing protein</fullName>
    </recommendedName>
</protein>
<dbReference type="EMBL" id="PVXM01000061">
    <property type="protein sequence ID" value="PRR68682.1"/>
    <property type="molecule type" value="Genomic_DNA"/>
</dbReference>
<dbReference type="Gene3D" id="3.40.50.2300">
    <property type="match status" value="2"/>
</dbReference>
<feature type="chain" id="PRO_5039319025" description="Leucine-binding protein domain-containing protein" evidence="3">
    <location>
        <begin position="22"/>
        <end position="412"/>
    </location>
</feature>
<feature type="domain" description="Leucine-binding protein" evidence="4">
    <location>
        <begin position="42"/>
        <end position="392"/>
    </location>
</feature>
<dbReference type="PANTHER" id="PTHR30483">
    <property type="entry name" value="LEUCINE-SPECIFIC-BINDING PROTEIN"/>
    <property type="match status" value="1"/>
</dbReference>
<dbReference type="InterPro" id="IPR028081">
    <property type="entry name" value="Leu-bd"/>
</dbReference>
<dbReference type="InterPro" id="IPR051010">
    <property type="entry name" value="BCAA_transport"/>
</dbReference>
<evidence type="ECO:0000256" key="3">
    <source>
        <dbReference type="SAM" id="SignalP"/>
    </source>
</evidence>
<dbReference type="SUPFAM" id="SSF53822">
    <property type="entry name" value="Periplasmic binding protein-like I"/>
    <property type="match status" value="1"/>
</dbReference>
<dbReference type="InterPro" id="IPR028082">
    <property type="entry name" value="Peripla_BP_I"/>
</dbReference>
<proteinExistence type="inferred from homology"/>
<comment type="caution">
    <text evidence="5">The sequence shown here is derived from an EMBL/GenBank/DDBJ whole genome shotgun (WGS) entry which is preliminary data.</text>
</comment>
<dbReference type="AlphaFoldDB" id="A0A2T0AJU5"/>
<dbReference type="CDD" id="cd06338">
    <property type="entry name" value="PBP1_ABC_ligand_binding-like"/>
    <property type="match status" value="1"/>
</dbReference>
<dbReference type="Pfam" id="PF13458">
    <property type="entry name" value="Peripla_BP_6"/>
    <property type="match status" value="1"/>
</dbReference>